<reference evidence="3" key="1">
    <citation type="submission" date="2020-05" db="EMBL/GenBank/DDBJ databases">
        <title>The draft genome sequence of Maribacter sp. ANRC-HE7.</title>
        <authorList>
            <person name="Mu L."/>
        </authorList>
    </citation>
    <scope>NUCLEOTIDE SEQUENCE</scope>
    <source>
        <strain evidence="3">ANRC-HE7</strain>
    </source>
</reference>
<evidence type="ECO:0000313" key="4">
    <source>
        <dbReference type="Proteomes" id="UP001166021"/>
    </source>
</evidence>
<keyword evidence="1" id="KW-0472">Membrane</keyword>
<dbReference type="Gene3D" id="3.10.450.50">
    <property type="match status" value="1"/>
</dbReference>
<dbReference type="Pfam" id="PF14534">
    <property type="entry name" value="DUF4440"/>
    <property type="match status" value="1"/>
</dbReference>
<dbReference type="Proteomes" id="UP001166021">
    <property type="component" value="Unassembled WGS sequence"/>
</dbReference>
<comment type="caution">
    <text evidence="3">The sequence shown here is derived from an EMBL/GenBank/DDBJ whole genome shotgun (WGS) entry which is preliminary data.</text>
</comment>
<evidence type="ECO:0000259" key="2">
    <source>
        <dbReference type="Pfam" id="PF14534"/>
    </source>
</evidence>
<dbReference type="InterPro" id="IPR032710">
    <property type="entry name" value="NTF2-like_dom_sf"/>
</dbReference>
<gene>
    <name evidence="3" type="ORF">HPE56_02830</name>
</gene>
<organism evidence="3 4">
    <name type="scientific">Maribacter aquimaris</name>
    <dbReference type="NCBI Taxonomy" id="2737171"/>
    <lineage>
        <taxon>Bacteria</taxon>
        <taxon>Pseudomonadati</taxon>
        <taxon>Bacteroidota</taxon>
        <taxon>Flavobacteriia</taxon>
        <taxon>Flavobacteriales</taxon>
        <taxon>Flavobacteriaceae</taxon>
        <taxon>Maribacter</taxon>
    </lineage>
</organism>
<protein>
    <submittedName>
        <fullName evidence="3">Nuclear transport factor 2 family protein</fullName>
    </submittedName>
</protein>
<sequence>MKNSNQNKSILTILVVLISGIILVSFRPIEDKGTYPPQEDTSLYDAIVAMDDIYFTAYNNCDMETQEKLYDEDLEFYHDKGGLSTSKQELLEGLEKNICGKVTRELVEGSIEVYPIPNFGAVEIGMHKFHNNQEPNAISNPSKFITIWKQVGESYKMTRVISLH</sequence>
<dbReference type="EMBL" id="JABTCF010000001">
    <property type="protein sequence ID" value="MBD0776717.1"/>
    <property type="molecule type" value="Genomic_DNA"/>
</dbReference>
<evidence type="ECO:0000256" key="1">
    <source>
        <dbReference type="SAM" id="Phobius"/>
    </source>
</evidence>
<dbReference type="SUPFAM" id="SSF54427">
    <property type="entry name" value="NTF2-like"/>
    <property type="match status" value="1"/>
</dbReference>
<accession>A0ABR7V0K1</accession>
<dbReference type="RefSeq" id="WP_188242240.1">
    <property type="nucleotide sequence ID" value="NZ_JABTCF010000001.1"/>
</dbReference>
<dbReference type="InterPro" id="IPR027843">
    <property type="entry name" value="DUF4440"/>
</dbReference>
<feature type="transmembrane region" description="Helical" evidence="1">
    <location>
        <begin position="9"/>
        <end position="29"/>
    </location>
</feature>
<keyword evidence="4" id="KW-1185">Reference proteome</keyword>
<keyword evidence="1" id="KW-1133">Transmembrane helix</keyword>
<keyword evidence="1" id="KW-0812">Transmembrane</keyword>
<proteinExistence type="predicted"/>
<feature type="domain" description="DUF4440" evidence="2">
    <location>
        <begin position="47"/>
        <end position="157"/>
    </location>
</feature>
<evidence type="ECO:0000313" key="3">
    <source>
        <dbReference type="EMBL" id="MBD0776717.1"/>
    </source>
</evidence>
<name>A0ABR7V0K1_9FLAO</name>